<reference evidence="1" key="1">
    <citation type="submission" date="2020-11" db="EMBL/GenBank/DDBJ databases">
        <title>Genome of Flavobacterium soyangense.</title>
        <authorList>
            <person name="Liu Q."/>
            <person name="Xin Y.-H."/>
        </authorList>
    </citation>
    <scope>NUCLEOTIDE SEQUENCE</scope>
    <source>
        <strain evidence="1">CGMCC 1.13493</strain>
    </source>
</reference>
<proteinExistence type="predicted"/>
<dbReference type="EMBL" id="JADHEC010000018">
    <property type="protein sequence ID" value="MBF2708778.1"/>
    <property type="molecule type" value="Genomic_DNA"/>
</dbReference>
<organism evidence="1 2">
    <name type="scientific">Flavobacterium soyangense</name>
    <dbReference type="NCBI Taxonomy" id="2023265"/>
    <lineage>
        <taxon>Bacteria</taxon>
        <taxon>Pseudomonadati</taxon>
        <taxon>Bacteroidota</taxon>
        <taxon>Flavobacteriia</taxon>
        <taxon>Flavobacteriales</taxon>
        <taxon>Flavobacteriaceae</taxon>
        <taxon>Flavobacterium</taxon>
    </lineage>
</organism>
<gene>
    <name evidence="1" type="ORF">IR213_09270</name>
</gene>
<sequence length="134" mass="14835">MSKEIFEQNPSLEKVFVTSDGQAFYNENDANNYAKNLELKTVETVYNENLLEVIGEEDLSDSDKEMAEFEAAEKAKAELAQSLADFDPETTKYPEALKLFKALGLEAENEKKDTIYPLLAAAKASAQEGVNTTA</sequence>
<accession>A0A930U8C1</accession>
<comment type="caution">
    <text evidence="1">The sequence shown here is derived from an EMBL/GenBank/DDBJ whole genome shotgun (WGS) entry which is preliminary data.</text>
</comment>
<protein>
    <submittedName>
        <fullName evidence="1">Uncharacterized protein</fullName>
    </submittedName>
</protein>
<evidence type="ECO:0000313" key="1">
    <source>
        <dbReference type="EMBL" id="MBF2708778.1"/>
    </source>
</evidence>
<evidence type="ECO:0000313" key="2">
    <source>
        <dbReference type="Proteomes" id="UP000646211"/>
    </source>
</evidence>
<dbReference type="Proteomes" id="UP000646211">
    <property type="component" value="Unassembled WGS sequence"/>
</dbReference>
<keyword evidence="2" id="KW-1185">Reference proteome</keyword>
<name>A0A930U8C1_9FLAO</name>
<dbReference type="RefSeq" id="WP_194312030.1">
    <property type="nucleotide sequence ID" value="NZ_JADHEC010000018.1"/>
</dbReference>
<dbReference type="AlphaFoldDB" id="A0A930U8C1"/>